<dbReference type="InterPro" id="IPR013324">
    <property type="entry name" value="RNA_pol_sigma_r3/r4-like"/>
</dbReference>
<proteinExistence type="inferred from homology"/>
<dbReference type="NCBIfam" id="TIGR02479">
    <property type="entry name" value="FliA_WhiG"/>
    <property type="match status" value="1"/>
</dbReference>
<feature type="domain" description="RNA polymerase sigma-70" evidence="6">
    <location>
        <begin position="49"/>
        <end position="62"/>
    </location>
</feature>
<keyword evidence="4 5" id="KW-0804">Transcription</keyword>
<keyword evidence="1 5" id="KW-0805">Transcription regulation</keyword>
<sequence length="238" mass="26174">MDISDVWAEFKATGSPELRNRLVLQYAPLVKYVAGRLRSGLPQNVDTNDLVSEGVFGLIDAIEKFDTSRGLEFQTYAVPRIKGAMIDALRSQDWVPRSVREKLRAIERAHAVLVERLGRTPTEDEIAAEMGITAKALNGLYSKVAYTSIAAMEDLVIVDDAPAPGAALEDDAVKEALLRHVRDLRERDQIIVALYYYEGFTLAEIGQVLGVTESRVSQLHTRAMLALRGLVQAAAGAH</sequence>
<dbReference type="InterPro" id="IPR007624">
    <property type="entry name" value="RNA_pol_sigma70_r3"/>
</dbReference>
<dbReference type="Pfam" id="PF04542">
    <property type="entry name" value="Sigma70_r2"/>
    <property type="match status" value="1"/>
</dbReference>
<protein>
    <recommendedName>
        <fullName evidence="5">RNA polymerase sigma factor</fullName>
    </recommendedName>
</protein>
<dbReference type="PROSITE" id="PS00715">
    <property type="entry name" value="SIGMA70_1"/>
    <property type="match status" value="1"/>
</dbReference>
<dbReference type="EMBL" id="BAAAHE010000008">
    <property type="protein sequence ID" value="GAA0610341.1"/>
    <property type="molecule type" value="Genomic_DNA"/>
</dbReference>
<dbReference type="InterPro" id="IPR000943">
    <property type="entry name" value="RNA_pol_sigma70"/>
</dbReference>
<reference evidence="8 9" key="1">
    <citation type="journal article" date="2019" name="Int. J. Syst. Evol. Microbiol.">
        <title>The Global Catalogue of Microorganisms (GCM) 10K type strain sequencing project: providing services to taxonomists for standard genome sequencing and annotation.</title>
        <authorList>
            <consortium name="The Broad Institute Genomics Platform"/>
            <consortium name="The Broad Institute Genome Sequencing Center for Infectious Disease"/>
            <person name="Wu L."/>
            <person name="Ma J."/>
        </authorList>
    </citation>
    <scope>NUCLEOTIDE SEQUENCE [LARGE SCALE GENOMIC DNA]</scope>
    <source>
        <strain evidence="8 9">JCM 10671</strain>
    </source>
</reference>
<dbReference type="InterPro" id="IPR013325">
    <property type="entry name" value="RNA_pol_sigma_r2"/>
</dbReference>
<keyword evidence="3 5" id="KW-0238">DNA-binding</keyword>
<evidence type="ECO:0000256" key="2">
    <source>
        <dbReference type="ARBA" id="ARBA00023082"/>
    </source>
</evidence>
<gene>
    <name evidence="8" type="primary">whiG_2</name>
    <name evidence="8" type="ORF">GCM10009547_10460</name>
</gene>
<evidence type="ECO:0000259" key="7">
    <source>
        <dbReference type="PROSITE" id="PS00716"/>
    </source>
</evidence>
<evidence type="ECO:0000256" key="5">
    <source>
        <dbReference type="RuleBase" id="RU362124"/>
    </source>
</evidence>
<dbReference type="Pfam" id="PF04539">
    <property type="entry name" value="Sigma70_r3"/>
    <property type="match status" value="1"/>
</dbReference>
<comment type="caution">
    <text evidence="8">The sequence shown here is derived from an EMBL/GenBank/DDBJ whole genome shotgun (WGS) entry which is preliminary data.</text>
</comment>
<organism evidence="8 9">
    <name type="scientific">Sporichthya brevicatena</name>
    <dbReference type="NCBI Taxonomy" id="171442"/>
    <lineage>
        <taxon>Bacteria</taxon>
        <taxon>Bacillati</taxon>
        <taxon>Actinomycetota</taxon>
        <taxon>Actinomycetes</taxon>
        <taxon>Sporichthyales</taxon>
        <taxon>Sporichthyaceae</taxon>
        <taxon>Sporichthya</taxon>
    </lineage>
</organism>
<dbReference type="Gene3D" id="1.10.1740.10">
    <property type="match status" value="1"/>
</dbReference>
<evidence type="ECO:0000259" key="6">
    <source>
        <dbReference type="PROSITE" id="PS00715"/>
    </source>
</evidence>
<dbReference type="Proteomes" id="UP001500957">
    <property type="component" value="Unassembled WGS sequence"/>
</dbReference>
<dbReference type="SUPFAM" id="SSF88659">
    <property type="entry name" value="Sigma3 and sigma4 domains of RNA polymerase sigma factors"/>
    <property type="match status" value="2"/>
</dbReference>
<keyword evidence="2 5" id="KW-0731">Sigma factor</keyword>
<dbReference type="InterPro" id="IPR007630">
    <property type="entry name" value="RNA_pol_sigma70_r4"/>
</dbReference>
<dbReference type="PANTHER" id="PTHR30385">
    <property type="entry name" value="SIGMA FACTOR F FLAGELLAR"/>
    <property type="match status" value="1"/>
</dbReference>
<dbReference type="Pfam" id="PF04545">
    <property type="entry name" value="Sigma70_r4"/>
    <property type="match status" value="1"/>
</dbReference>
<comment type="function">
    <text evidence="5">Sigma factors are initiation factors that promote the attachment of RNA polymerase to specific initiation sites and are then released.</text>
</comment>
<dbReference type="SUPFAM" id="SSF88946">
    <property type="entry name" value="Sigma2 domain of RNA polymerase sigma factors"/>
    <property type="match status" value="1"/>
</dbReference>
<dbReference type="PROSITE" id="PS00716">
    <property type="entry name" value="SIGMA70_2"/>
    <property type="match status" value="1"/>
</dbReference>
<dbReference type="PANTHER" id="PTHR30385:SF7">
    <property type="entry name" value="RNA POLYMERASE SIGMA FACTOR FLIA"/>
    <property type="match status" value="1"/>
</dbReference>
<evidence type="ECO:0000256" key="3">
    <source>
        <dbReference type="ARBA" id="ARBA00023125"/>
    </source>
</evidence>
<name>A0ABN1GF93_9ACTN</name>
<evidence type="ECO:0000313" key="8">
    <source>
        <dbReference type="EMBL" id="GAA0610341.1"/>
    </source>
</evidence>
<evidence type="ECO:0000256" key="4">
    <source>
        <dbReference type="ARBA" id="ARBA00023163"/>
    </source>
</evidence>
<dbReference type="InterPro" id="IPR007627">
    <property type="entry name" value="RNA_pol_sigma70_r2"/>
</dbReference>
<accession>A0ABN1GF93</accession>
<comment type="similarity">
    <text evidence="5">Belongs to the sigma-70 factor family.</text>
</comment>
<dbReference type="Gene3D" id="1.20.140.160">
    <property type="match status" value="1"/>
</dbReference>
<dbReference type="InterPro" id="IPR014284">
    <property type="entry name" value="RNA_pol_sigma-70_dom"/>
</dbReference>
<dbReference type="PRINTS" id="PR00046">
    <property type="entry name" value="SIGMA70FCT"/>
</dbReference>
<evidence type="ECO:0000313" key="9">
    <source>
        <dbReference type="Proteomes" id="UP001500957"/>
    </source>
</evidence>
<dbReference type="CDD" id="cd06171">
    <property type="entry name" value="Sigma70_r4"/>
    <property type="match status" value="1"/>
</dbReference>
<keyword evidence="9" id="KW-1185">Reference proteome</keyword>
<evidence type="ECO:0000256" key="1">
    <source>
        <dbReference type="ARBA" id="ARBA00023015"/>
    </source>
</evidence>
<dbReference type="NCBIfam" id="NF005413">
    <property type="entry name" value="PRK06986.1"/>
    <property type="match status" value="1"/>
</dbReference>
<dbReference type="RefSeq" id="WP_019874617.1">
    <property type="nucleotide sequence ID" value="NZ_BAAAHE010000008.1"/>
</dbReference>
<dbReference type="PIRSF" id="PIRSF000770">
    <property type="entry name" value="RNA_pol_sigma-SigE/K"/>
    <property type="match status" value="1"/>
</dbReference>
<feature type="domain" description="RNA polymerase sigma-70" evidence="7">
    <location>
        <begin position="201"/>
        <end position="227"/>
    </location>
</feature>
<dbReference type="InterPro" id="IPR012845">
    <property type="entry name" value="RNA_pol_sigma_FliA_WhiG"/>
</dbReference>
<dbReference type="NCBIfam" id="TIGR02937">
    <property type="entry name" value="sigma70-ECF"/>
    <property type="match status" value="1"/>
</dbReference>